<reference evidence="4 5" key="1">
    <citation type="journal article" date="2024" name="bioRxiv">
        <title>A reference genome for Trichogramma kaykai: A tiny desert-dwelling parasitoid wasp with competing sex-ratio distorters.</title>
        <authorList>
            <person name="Culotta J."/>
            <person name="Lindsey A.R."/>
        </authorList>
    </citation>
    <scope>NUCLEOTIDE SEQUENCE [LARGE SCALE GENOMIC DNA]</scope>
    <source>
        <strain evidence="4 5">KSX58</strain>
    </source>
</reference>
<evidence type="ECO:0000256" key="1">
    <source>
        <dbReference type="ARBA" id="ARBA00022737"/>
    </source>
</evidence>
<dbReference type="Proteomes" id="UP001627154">
    <property type="component" value="Unassembled WGS sequence"/>
</dbReference>
<dbReference type="InterPro" id="IPR036770">
    <property type="entry name" value="Ankyrin_rpt-contain_sf"/>
</dbReference>
<comment type="caution">
    <text evidence="4">The sequence shown here is derived from an EMBL/GenBank/DDBJ whole genome shotgun (WGS) entry which is preliminary data.</text>
</comment>
<keyword evidence="5" id="KW-1185">Reference proteome</keyword>
<dbReference type="SUPFAM" id="SSF48403">
    <property type="entry name" value="Ankyrin repeat"/>
    <property type="match status" value="1"/>
</dbReference>
<evidence type="ECO:0000313" key="5">
    <source>
        <dbReference type="Proteomes" id="UP001627154"/>
    </source>
</evidence>
<evidence type="ECO:0000256" key="3">
    <source>
        <dbReference type="PROSITE-ProRule" id="PRU00023"/>
    </source>
</evidence>
<accession>A0ABD2VTM0</accession>
<sequence length="404" mass="46552">MMTYDPNFNPVPIIEFVINTGYKDVPDLNEDGKPSSRRTTAVHHADSYNYYIYNIVSDLFQIYDRFDVNYSDERGLTHFHIACEYGLDDVVKKFLELGQDPNLIVRKTGDTPLHLALSQDEIEVAKLLLESGANPNLANVNLLTPLHVLCKDCYDDHEMVELFFEISDEANQLVQVDARDTFGRTPLQWAVARIAPNTVNVLLDRGADLSSFVFPTQSYFGEEIEPHLAEVSLNFKLRLASGALAVVESLEKRGYELVRSDALKIMTLFSKYGWFEESADYDEYWYDDEEFVSEAKKIMMNPSLCLYDLTRLRPTEATKLLTYKDCSGFRHSDKLSKLPEKHKEACATHLLEKLPRRFFQRWALDAFLELTRYELPILCCEIIIEQLKNEDLWHICLTTAGKIL</sequence>
<proteinExistence type="predicted"/>
<dbReference type="Gene3D" id="1.25.40.20">
    <property type="entry name" value="Ankyrin repeat-containing domain"/>
    <property type="match status" value="1"/>
</dbReference>
<evidence type="ECO:0000256" key="2">
    <source>
        <dbReference type="ARBA" id="ARBA00023043"/>
    </source>
</evidence>
<organism evidence="4 5">
    <name type="scientific">Trichogramma kaykai</name>
    <dbReference type="NCBI Taxonomy" id="54128"/>
    <lineage>
        <taxon>Eukaryota</taxon>
        <taxon>Metazoa</taxon>
        <taxon>Ecdysozoa</taxon>
        <taxon>Arthropoda</taxon>
        <taxon>Hexapoda</taxon>
        <taxon>Insecta</taxon>
        <taxon>Pterygota</taxon>
        <taxon>Neoptera</taxon>
        <taxon>Endopterygota</taxon>
        <taxon>Hymenoptera</taxon>
        <taxon>Apocrita</taxon>
        <taxon>Proctotrupomorpha</taxon>
        <taxon>Chalcidoidea</taxon>
        <taxon>Trichogrammatidae</taxon>
        <taxon>Trichogramma</taxon>
    </lineage>
</organism>
<dbReference type="PRINTS" id="PR01415">
    <property type="entry name" value="ANKYRIN"/>
</dbReference>
<dbReference type="PANTHER" id="PTHR24126">
    <property type="entry name" value="ANKYRIN REPEAT, PH AND SEC7 DOMAIN CONTAINING PROTEIN SECG-RELATED"/>
    <property type="match status" value="1"/>
</dbReference>
<feature type="repeat" description="ANK" evidence="3">
    <location>
        <begin position="74"/>
        <end position="106"/>
    </location>
</feature>
<dbReference type="EMBL" id="JBJJXI010000183">
    <property type="protein sequence ID" value="KAL3383681.1"/>
    <property type="molecule type" value="Genomic_DNA"/>
</dbReference>
<name>A0ABD2VTM0_9HYME</name>
<feature type="repeat" description="ANK" evidence="3">
    <location>
        <begin position="108"/>
        <end position="140"/>
    </location>
</feature>
<keyword evidence="1" id="KW-0677">Repeat</keyword>
<feature type="repeat" description="ANK" evidence="3">
    <location>
        <begin position="182"/>
        <end position="210"/>
    </location>
</feature>
<dbReference type="PANTHER" id="PTHR24126:SF14">
    <property type="entry name" value="ANK_REP_REGION DOMAIN-CONTAINING PROTEIN"/>
    <property type="match status" value="1"/>
</dbReference>
<dbReference type="PROSITE" id="PS50297">
    <property type="entry name" value="ANK_REP_REGION"/>
    <property type="match status" value="2"/>
</dbReference>
<protein>
    <submittedName>
        <fullName evidence="4">Uncharacterized protein</fullName>
    </submittedName>
</protein>
<dbReference type="SMART" id="SM00248">
    <property type="entry name" value="ANK"/>
    <property type="match status" value="4"/>
</dbReference>
<dbReference type="PROSITE" id="PS50088">
    <property type="entry name" value="ANK_REPEAT"/>
    <property type="match status" value="3"/>
</dbReference>
<keyword evidence="2 3" id="KW-0040">ANK repeat</keyword>
<dbReference type="Pfam" id="PF12796">
    <property type="entry name" value="Ank_2"/>
    <property type="match status" value="2"/>
</dbReference>
<evidence type="ECO:0000313" key="4">
    <source>
        <dbReference type="EMBL" id="KAL3383681.1"/>
    </source>
</evidence>
<gene>
    <name evidence="4" type="ORF">TKK_020443</name>
</gene>
<dbReference type="InterPro" id="IPR002110">
    <property type="entry name" value="Ankyrin_rpt"/>
</dbReference>
<dbReference type="AlphaFoldDB" id="A0ABD2VTM0"/>